<accession>A0A1E5R0A9</accession>
<dbReference type="STRING" id="56408.A0A1E5R0A9"/>
<dbReference type="EMBL" id="LPNM01000012">
    <property type="protein sequence ID" value="OEJ80324.1"/>
    <property type="molecule type" value="Genomic_DNA"/>
</dbReference>
<evidence type="ECO:0000259" key="1">
    <source>
        <dbReference type="Pfam" id="PF01979"/>
    </source>
</evidence>
<reference evidence="3" key="1">
    <citation type="journal article" date="2016" name="Genome Announc.">
        <title>Genome sequences of three species of Hanseniaspora isolated from spontaneous wine fermentations.</title>
        <authorList>
            <person name="Sternes P.R."/>
            <person name="Lee D."/>
            <person name="Kutyna D.R."/>
            <person name="Borneman A.R."/>
        </authorList>
    </citation>
    <scope>NUCLEOTIDE SEQUENCE [LARGE SCALE GENOMIC DNA]</scope>
    <source>
        <strain evidence="3">AWRI3579</strain>
    </source>
</reference>
<dbReference type="Gene3D" id="3.20.20.140">
    <property type="entry name" value="Metal-dependent hydrolases"/>
    <property type="match status" value="2"/>
</dbReference>
<dbReference type="Proteomes" id="UP000095728">
    <property type="component" value="Unassembled WGS sequence"/>
</dbReference>
<dbReference type="InParanoid" id="A0A1E5R0A9"/>
<name>A0A1E5R0A9_9ASCO</name>
<keyword evidence="3" id="KW-1185">Reference proteome</keyword>
<evidence type="ECO:0000313" key="2">
    <source>
        <dbReference type="EMBL" id="OEJ80324.1"/>
    </source>
</evidence>
<dbReference type="GO" id="GO:0005737">
    <property type="term" value="C:cytoplasm"/>
    <property type="evidence" value="ECO:0007669"/>
    <property type="project" value="TreeGrafter"/>
</dbReference>
<feature type="domain" description="Amidohydrolase-related" evidence="1">
    <location>
        <begin position="323"/>
        <end position="528"/>
    </location>
</feature>
<dbReference type="OrthoDB" id="10258955at2759"/>
<evidence type="ECO:0000313" key="3">
    <source>
        <dbReference type="Proteomes" id="UP000095728"/>
    </source>
</evidence>
<dbReference type="GO" id="GO:0006145">
    <property type="term" value="P:purine nucleobase catabolic process"/>
    <property type="evidence" value="ECO:0007669"/>
    <property type="project" value="TreeGrafter"/>
</dbReference>
<protein>
    <submittedName>
        <fullName evidence="2">Allantoinase</fullName>
    </submittedName>
</protein>
<dbReference type="InterPro" id="IPR050138">
    <property type="entry name" value="DHOase/Allantoinase_Hydrolase"/>
</dbReference>
<organism evidence="2 3">
    <name type="scientific">Hanseniaspora osmophila</name>
    <dbReference type="NCBI Taxonomy" id="56408"/>
    <lineage>
        <taxon>Eukaryota</taxon>
        <taxon>Fungi</taxon>
        <taxon>Dikarya</taxon>
        <taxon>Ascomycota</taxon>
        <taxon>Saccharomycotina</taxon>
        <taxon>Saccharomycetes</taxon>
        <taxon>Saccharomycodales</taxon>
        <taxon>Saccharomycodaceae</taxon>
        <taxon>Hanseniaspora</taxon>
    </lineage>
</organism>
<dbReference type="PANTHER" id="PTHR43668:SF2">
    <property type="entry name" value="ALLANTOINASE"/>
    <property type="match status" value="1"/>
</dbReference>
<dbReference type="SUPFAM" id="SSF51556">
    <property type="entry name" value="Metallo-dependent hydrolases"/>
    <property type="match status" value="1"/>
</dbReference>
<dbReference type="FunCoup" id="A0A1E5R0A9">
    <property type="interactions" value="1236"/>
</dbReference>
<proteinExistence type="predicted"/>
<dbReference type="AlphaFoldDB" id="A0A1E5R0A9"/>
<gene>
    <name evidence="2" type="ORF">AWRI3579_g4461</name>
</gene>
<feature type="domain" description="Amidohydrolase-related" evidence="1">
    <location>
        <begin position="61"/>
        <end position="203"/>
    </location>
</feature>
<dbReference type="PANTHER" id="PTHR43668">
    <property type="entry name" value="ALLANTOINASE"/>
    <property type="match status" value="1"/>
</dbReference>
<dbReference type="GO" id="GO:0004038">
    <property type="term" value="F:allantoinase activity"/>
    <property type="evidence" value="ECO:0007669"/>
    <property type="project" value="TreeGrafter"/>
</dbReference>
<dbReference type="Pfam" id="PF01979">
    <property type="entry name" value="Amidohydro_1"/>
    <property type="match status" value="2"/>
</dbReference>
<sequence>MTIQAVSSRRCVLEGKLQPGTLLYDTTTGKITEVYLGEVLSDHDPRLSSVSSYTNYSPYLLLPGLVDTHVHLNEPGRTEWEGFETGTKAASSGGVTTVVDMPLNAIPPTTTIENLNIKLKAAENQLWCDIAFWGGIIPGNLKDLKPLLQAGVRGFKGFLIASGVDEFPAVDKEYVEQVFEELQNEKTVVMFHAELQKEDQAESNNNVDCLDSNNSSVCDEIGNSLSAVKSPVEQGLSLSRVLSSSEPQYGKIHSLAHNFDHCDDDHISFESPLDLAKEQDELLAEVNPREYNSFLMSRPDQFEKDALKLVVALMKNQIQKSGKTCPVHIVHLASEQCLSLLQKAQTKDNLPITAETCFHYLSIASENIPDGKTYFKCCPPIRKEQNRLALWDGLRKNILTSVVSDHSPCTPNLKNLDKGDFFDSWGGIASVGLGLPLMYTFGTKSLDPPISFVEIVKWCCENTSIQVGLQDTKGFLRKTYDADFIVFDDTREYKIHDNATYFKNKLTAYDNFKVRGCVLQTFIRGSLVFDYTAGGHVKKPPGQMLLEPRKH</sequence>
<dbReference type="InterPro" id="IPR011059">
    <property type="entry name" value="Metal-dep_hydrolase_composite"/>
</dbReference>
<comment type="caution">
    <text evidence="2">The sequence shown here is derived from an EMBL/GenBank/DDBJ whole genome shotgun (WGS) entry which is preliminary data.</text>
</comment>
<dbReference type="SUPFAM" id="SSF51338">
    <property type="entry name" value="Composite domain of metallo-dependent hydrolases"/>
    <property type="match status" value="1"/>
</dbReference>
<dbReference type="InterPro" id="IPR032466">
    <property type="entry name" value="Metal_Hydrolase"/>
</dbReference>
<dbReference type="InterPro" id="IPR006680">
    <property type="entry name" value="Amidohydro-rel"/>
</dbReference>